<keyword evidence="1" id="KW-0489">Methyltransferase</keyword>
<dbReference type="InterPro" id="IPR044748">
    <property type="entry name" value="Trm3/TARBP1_C"/>
</dbReference>
<dbReference type="RefSeq" id="XP_019041384.1">
    <property type="nucleotide sequence ID" value="XM_019181106.1"/>
</dbReference>
<dbReference type="OrthoDB" id="241340at2759"/>
<dbReference type="GO" id="GO:0003723">
    <property type="term" value="F:RNA binding"/>
    <property type="evidence" value="ECO:0007669"/>
    <property type="project" value="InterPro"/>
</dbReference>
<dbReference type="GeneID" id="30198352"/>
<dbReference type="InterPro" id="IPR029028">
    <property type="entry name" value="Alpha/beta_knot_MTases"/>
</dbReference>
<dbReference type="GO" id="GO:0034599">
    <property type="term" value="P:cellular response to oxidative stress"/>
    <property type="evidence" value="ECO:0007669"/>
    <property type="project" value="EnsemblFungi"/>
</dbReference>
<dbReference type="PANTHER" id="PTHR12029">
    <property type="entry name" value="RNA METHYLTRANSFERASE"/>
    <property type="match status" value="1"/>
</dbReference>
<organism evidence="4 5">
    <name type="scientific">Wickerhamomyces anomalus (strain ATCC 58044 / CBS 1984 / NCYC 433 / NRRL Y-366-8)</name>
    <name type="common">Yeast</name>
    <name type="synonym">Hansenula anomala</name>
    <dbReference type="NCBI Taxonomy" id="683960"/>
    <lineage>
        <taxon>Eukaryota</taxon>
        <taxon>Fungi</taxon>
        <taxon>Dikarya</taxon>
        <taxon>Ascomycota</taxon>
        <taxon>Saccharomycotina</taxon>
        <taxon>Saccharomycetes</taxon>
        <taxon>Phaffomycetales</taxon>
        <taxon>Wickerhamomycetaceae</taxon>
        <taxon>Wickerhamomyces</taxon>
    </lineage>
</organism>
<dbReference type="InterPro" id="IPR029026">
    <property type="entry name" value="tRNA_m1G_MTases_N"/>
</dbReference>
<keyword evidence="2" id="KW-0808">Transferase</keyword>
<dbReference type="GO" id="GO:0016423">
    <property type="term" value="F:tRNA (guanine) methyltransferase activity"/>
    <property type="evidence" value="ECO:0007669"/>
    <property type="project" value="EnsemblFungi"/>
</dbReference>
<name>A0A1E3PBB7_WICAA</name>
<protein>
    <recommendedName>
        <fullName evidence="3">tRNA/rRNA methyltransferase SpoU type domain-containing protein</fullName>
    </recommendedName>
</protein>
<dbReference type="FunFam" id="3.40.1280.10:FF:000022">
    <property type="entry name" value="Trm3p"/>
    <property type="match status" value="1"/>
</dbReference>
<dbReference type="Proteomes" id="UP000094112">
    <property type="component" value="Unassembled WGS sequence"/>
</dbReference>
<proteinExistence type="predicted"/>
<dbReference type="GO" id="GO:0002128">
    <property type="term" value="P:tRNA nucleoside ribose methylation"/>
    <property type="evidence" value="ECO:0007669"/>
    <property type="project" value="EnsemblFungi"/>
</dbReference>
<evidence type="ECO:0000313" key="4">
    <source>
        <dbReference type="EMBL" id="ODQ62177.1"/>
    </source>
</evidence>
<dbReference type="InterPro" id="IPR045330">
    <property type="entry name" value="TRM3/TARBP1"/>
</dbReference>
<evidence type="ECO:0000313" key="5">
    <source>
        <dbReference type="Proteomes" id="UP000094112"/>
    </source>
</evidence>
<sequence length="1347" mass="153919">MQSAKLLANYLSPDQLNQLAADLSKNLTDADSVNALLEVIDLIDQETLSQISPLIRDQCQRFVLENNEDGQIFLLLLKLPNVSQQVMKWIATAIVSLIKMRLNFLCNAAAVEVFRNHIEPQIDEEMMHLEEESLVNILQSLDKLLSLKVGGVSASLDMLICFLLTIQDASISTKATKLLRWRDSSVPEPETFIWDLIPCLMESGDNIHISNGYILWLRYLTNFSSKQLTSEILNHKLQKGQYWRYIQNGMGSTVHEHRKYCLSILKLSIQQLDIDVDNEFMYYNKESSSQILEEWKKYCTLFEIVGIDTALNQAEAAKSDIHQLLSPDSFVKSSWGMVLLSTGFKGSMESVRKFSLNIMLSCSVDRLPIYAHEYLTSVFLRYAVEAPHFLVKKTNNKLICEYGLRLENFIISLLKSLRNSDKFEQVVSQLLDLLVDLTSIFAPARLYLSLGLLKGLKGKQILDQSQVQKIYRLFDSMAEDEVFEKSLQTIHLKMLCHLKRDTGLLLESLTKFIQYNGYELFGEHFDVFLDYVATFHDGSDFNYTGRELEYQIVTSILLNKFTLSNEFLLELAYSKVDHTHSFSKEYSVLLTSLVNTSVDSYEKATSLINLEISKNSWRNLDLSKLYDSLFTPFDLEKFEFFVNLYAKSAESSDVSLFNFKDLLKVHKDLKNLSYDYKRKDAISAGFFDLTLAFIKMTPLAEQEVDELLELLDQEASSAYYLTNISICNTLQYLLKNYDFDFINGIEILEKIWEQITSERLVLNQKLMHLKFIETLFDEKLLKDSINNEYNAKIIQRIGLEIIDQSFTRRSFLPTLTSKIMNYQKGYSAEFNQTFWLIEVLVKSFSLVQDESNLFRLKPVLAKIYDDELKFHGDLYEEVFGPDEVSAKINVISILVTSSVEFTNEFFQNLIQDDKYSLLTPNKKANGTEERQRISSFALLLLVSRQIDPERLSNIVAKYLLPSLVEESSPLVRSYIEWIVSIDMINSDVNREALFGYFKDQSKPALVTSVERIAFMTAQKLPSPENVSYFDRFTQFLIPNCTSNKPLIRHFSNSLILSVFPELISKKIELPVHSVLEALYIEAKKSEVTGQYRSGDALIWDVEDDFTLTSIFGGVLSKISPREVDAISQAEFEKYYQNEAGKVEVGSDYRSNWKASTEDQLSTSSNVNSPLQTKSGAWESVIDLDENTRSIKRSELIVVSSLVDKPPNLGGICRLCDVLGAGLMTVDDLRVKKHPQFKNVAVTADYWMPITEVQIKDIPKFMKSKKREGYTLIGLEQTDQSIVLGKDTEFPSKSLILLGREAEGIPGELLAELDYCIEIRQMGVIRSMNIQTATAVIVHAYSSSQASK</sequence>
<dbReference type="EMBL" id="KV454208">
    <property type="protein sequence ID" value="ODQ62177.1"/>
    <property type="molecule type" value="Genomic_DNA"/>
</dbReference>
<accession>A0A1E3PBB7</accession>
<dbReference type="InterPro" id="IPR001537">
    <property type="entry name" value="SpoU_MeTrfase"/>
</dbReference>
<dbReference type="SUPFAM" id="SSF75217">
    <property type="entry name" value="alpha/beta knot"/>
    <property type="match status" value="1"/>
</dbReference>
<dbReference type="PANTHER" id="PTHR12029:SF11">
    <property type="entry name" value="METHYLTRANSFERASE TARBP1-RELATED"/>
    <property type="match status" value="1"/>
</dbReference>
<dbReference type="Gene3D" id="3.40.1280.10">
    <property type="match status" value="1"/>
</dbReference>
<dbReference type="CDD" id="cd18091">
    <property type="entry name" value="SpoU-like_TRM3-like"/>
    <property type="match status" value="1"/>
</dbReference>
<dbReference type="STRING" id="683960.A0A1E3PBB7"/>
<evidence type="ECO:0000259" key="3">
    <source>
        <dbReference type="Pfam" id="PF00588"/>
    </source>
</evidence>
<gene>
    <name evidence="4" type="ORF">WICANDRAFT_25139</name>
</gene>
<evidence type="ECO:0000256" key="2">
    <source>
        <dbReference type="ARBA" id="ARBA00022679"/>
    </source>
</evidence>
<keyword evidence="5" id="KW-1185">Reference proteome</keyword>
<evidence type="ECO:0000256" key="1">
    <source>
        <dbReference type="ARBA" id="ARBA00022603"/>
    </source>
</evidence>
<dbReference type="Pfam" id="PF00588">
    <property type="entry name" value="SpoU_methylase"/>
    <property type="match status" value="1"/>
</dbReference>
<reference evidence="4 5" key="1">
    <citation type="journal article" date="2016" name="Proc. Natl. Acad. Sci. U.S.A.">
        <title>Comparative genomics of biotechnologically important yeasts.</title>
        <authorList>
            <person name="Riley R."/>
            <person name="Haridas S."/>
            <person name="Wolfe K.H."/>
            <person name="Lopes M.R."/>
            <person name="Hittinger C.T."/>
            <person name="Goeker M."/>
            <person name="Salamov A.A."/>
            <person name="Wisecaver J.H."/>
            <person name="Long T.M."/>
            <person name="Calvey C.H."/>
            <person name="Aerts A.L."/>
            <person name="Barry K.W."/>
            <person name="Choi C."/>
            <person name="Clum A."/>
            <person name="Coughlan A.Y."/>
            <person name="Deshpande S."/>
            <person name="Douglass A.P."/>
            <person name="Hanson S.J."/>
            <person name="Klenk H.-P."/>
            <person name="LaButti K.M."/>
            <person name="Lapidus A."/>
            <person name="Lindquist E.A."/>
            <person name="Lipzen A.M."/>
            <person name="Meier-Kolthoff J.P."/>
            <person name="Ohm R.A."/>
            <person name="Otillar R.P."/>
            <person name="Pangilinan J.L."/>
            <person name="Peng Y."/>
            <person name="Rokas A."/>
            <person name="Rosa C.A."/>
            <person name="Scheuner C."/>
            <person name="Sibirny A.A."/>
            <person name="Slot J.C."/>
            <person name="Stielow J.B."/>
            <person name="Sun H."/>
            <person name="Kurtzman C.P."/>
            <person name="Blackwell M."/>
            <person name="Grigoriev I.V."/>
            <person name="Jeffries T.W."/>
        </authorList>
    </citation>
    <scope>NUCLEOTIDE SEQUENCE [LARGE SCALE GENOMIC DNA]</scope>
    <source>
        <strain evidence="5">ATCC 58044 / CBS 1984 / NCYC 433 / NRRL Y-366-8</strain>
    </source>
</reference>
<feature type="domain" description="tRNA/rRNA methyltransferase SpoU type" evidence="3">
    <location>
        <begin position="1195"/>
        <end position="1337"/>
    </location>
</feature>